<organism evidence="2 3">
    <name type="scientific">Nyssa sinensis</name>
    <dbReference type="NCBI Taxonomy" id="561372"/>
    <lineage>
        <taxon>Eukaryota</taxon>
        <taxon>Viridiplantae</taxon>
        <taxon>Streptophyta</taxon>
        <taxon>Embryophyta</taxon>
        <taxon>Tracheophyta</taxon>
        <taxon>Spermatophyta</taxon>
        <taxon>Magnoliopsida</taxon>
        <taxon>eudicotyledons</taxon>
        <taxon>Gunneridae</taxon>
        <taxon>Pentapetalae</taxon>
        <taxon>asterids</taxon>
        <taxon>Cornales</taxon>
        <taxon>Nyssaceae</taxon>
        <taxon>Nyssa</taxon>
    </lineage>
</organism>
<dbReference type="Pfam" id="PF14223">
    <property type="entry name" value="Retrotran_gag_2"/>
    <property type="match status" value="1"/>
</dbReference>
<protein>
    <recommendedName>
        <fullName evidence="4">Retrotransposon gag domain-containing protein</fullName>
    </recommendedName>
</protein>
<accession>A0A5J5B6F6</accession>
<dbReference type="AlphaFoldDB" id="A0A5J5B6F6"/>
<sequence>MSSLTEGVLAQVVNYTSSHAVWCALDATFSSKSRARIVQIRTQLTTATKGIKSATEYFHFIKKLADELAIAGQPMTRDDTITYILAGLGHEYDSFVASISARTDSVTLEEIYSLLLTIEAHISRHQLTPAIQQPSANVAQRHSQPFARAGHGSSRGRGRGNHGGFNSANRNNDQLSIICQVCGIGHGTSTQPATNALDSDSAPHGNEQPAPTNTHSMITRSKNHIHKPKQQPDGCIRYPLPRALRAETTSQALEPT</sequence>
<feature type="region of interest" description="Disordered" evidence="1">
    <location>
        <begin position="142"/>
        <end position="170"/>
    </location>
</feature>
<dbReference type="PANTHER" id="PTHR47481:SF10">
    <property type="entry name" value="COPIA-LIKE POLYPROTEIN_RETROTRANSPOSON"/>
    <property type="match status" value="1"/>
</dbReference>
<evidence type="ECO:0008006" key="4">
    <source>
        <dbReference type="Google" id="ProtNLM"/>
    </source>
</evidence>
<proteinExistence type="predicted"/>
<name>A0A5J5B6F6_9ASTE</name>
<evidence type="ECO:0000313" key="3">
    <source>
        <dbReference type="Proteomes" id="UP000325577"/>
    </source>
</evidence>
<feature type="compositionally biased region" description="Polar residues" evidence="1">
    <location>
        <begin position="209"/>
        <end position="220"/>
    </location>
</feature>
<dbReference type="Proteomes" id="UP000325577">
    <property type="component" value="Linkage Group LG15"/>
</dbReference>
<feature type="region of interest" description="Disordered" evidence="1">
    <location>
        <begin position="192"/>
        <end position="256"/>
    </location>
</feature>
<reference evidence="2 3" key="1">
    <citation type="submission" date="2019-09" db="EMBL/GenBank/DDBJ databases">
        <title>A chromosome-level genome assembly of the Chinese tupelo Nyssa sinensis.</title>
        <authorList>
            <person name="Yang X."/>
            <person name="Kang M."/>
            <person name="Yang Y."/>
            <person name="Xiong H."/>
            <person name="Wang M."/>
            <person name="Zhang Z."/>
            <person name="Wang Z."/>
            <person name="Wu H."/>
            <person name="Ma T."/>
            <person name="Liu J."/>
            <person name="Xi Z."/>
        </authorList>
    </citation>
    <scope>NUCLEOTIDE SEQUENCE [LARGE SCALE GENOMIC DNA]</scope>
    <source>
        <strain evidence="2">J267</strain>
        <tissue evidence="2">Leaf</tissue>
    </source>
</reference>
<evidence type="ECO:0000256" key="1">
    <source>
        <dbReference type="SAM" id="MobiDB-lite"/>
    </source>
</evidence>
<evidence type="ECO:0000313" key="2">
    <source>
        <dbReference type="EMBL" id="KAA8538319.1"/>
    </source>
</evidence>
<dbReference type="OrthoDB" id="1912561at2759"/>
<gene>
    <name evidence="2" type="ORF">F0562_027858</name>
</gene>
<dbReference type="PANTHER" id="PTHR47481">
    <property type="match status" value="1"/>
</dbReference>
<feature type="compositionally biased region" description="Polar residues" evidence="1">
    <location>
        <begin position="247"/>
        <end position="256"/>
    </location>
</feature>
<keyword evidence="3" id="KW-1185">Reference proteome</keyword>
<dbReference type="EMBL" id="CM018038">
    <property type="protein sequence ID" value="KAA8538319.1"/>
    <property type="molecule type" value="Genomic_DNA"/>
</dbReference>